<sequence>MRESWTGRSVTHLVVGPPDHGVTIFARWLARHTDGRLVEVPDPGAAGAAAGGSGDAGVHLHYTEALFGPTTGEAAEAFVRLRSGLGERVTVTLHDLPDPADEPGRYRRRALGYGRVALAADAVCVSSEHERARLETLLDRFADAARPAGLRVIPLPVRAPVRPDRWPPVVPEVGVFGFVYPGKGHDDVLEAMAGLPEAVGLTAIGRVADGHGELAGRLTTRAAALGRRLEITGFLPDDQVDERLARVAVPIVPARTISASGSLNTWLSAGRRPLVADGPYTRELDRACPGAVTLYRPGRLAGMIRAVLAEPRLGRLLRPVPGERLESGVAAAYGVFFREAAGPSAAVA</sequence>
<dbReference type="Gene3D" id="3.40.50.2000">
    <property type="entry name" value="Glycogen Phosphorylase B"/>
    <property type="match status" value="2"/>
</dbReference>
<evidence type="ECO:0000313" key="2">
    <source>
        <dbReference type="Proteomes" id="UP001501074"/>
    </source>
</evidence>
<keyword evidence="2" id="KW-1185">Reference proteome</keyword>
<dbReference type="SUPFAM" id="SSF53756">
    <property type="entry name" value="UDP-Glycosyltransferase/glycogen phosphorylase"/>
    <property type="match status" value="1"/>
</dbReference>
<dbReference type="EMBL" id="BAAAZO010000001">
    <property type="protein sequence ID" value="GAA3594501.1"/>
    <property type="molecule type" value="Genomic_DNA"/>
</dbReference>
<accession>A0ABP6YZJ8</accession>
<gene>
    <name evidence="1" type="ORF">GCM10022223_06930</name>
</gene>
<dbReference type="Proteomes" id="UP001501074">
    <property type="component" value="Unassembled WGS sequence"/>
</dbReference>
<name>A0ABP6YZJ8_9ACTN</name>
<evidence type="ECO:0008006" key="3">
    <source>
        <dbReference type="Google" id="ProtNLM"/>
    </source>
</evidence>
<organism evidence="1 2">
    <name type="scientific">Kineosporia mesophila</name>
    <dbReference type="NCBI Taxonomy" id="566012"/>
    <lineage>
        <taxon>Bacteria</taxon>
        <taxon>Bacillati</taxon>
        <taxon>Actinomycetota</taxon>
        <taxon>Actinomycetes</taxon>
        <taxon>Kineosporiales</taxon>
        <taxon>Kineosporiaceae</taxon>
        <taxon>Kineosporia</taxon>
    </lineage>
</organism>
<evidence type="ECO:0000313" key="1">
    <source>
        <dbReference type="EMBL" id="GAA3594501.1"/>
    </source>
</evidence>
<proteinExistence type="predicted"/>
<comment type="caution">
    <text evidence="1">The sequence shown here is derived from an EMBL/GenBank/DDBJ whole genome shotgun (WGS) entry which is preliminary data.</text>
</comment>
<protein>
    <recommendedName>
        <fullName evidence="3">Glycosyltransferase involved in cell wall biosynthesis</fullName>
    </recommendedName>
</protein>
<reference evidence="2" key="1">
    <citation type="journal article" date="2019" name="Int. J. Syst. Evol. Microbiol.">
        <title>The Global Catalogue of Microorganisms (GCM) 10K type strain sequencing project: providing services to taxonomists for standard genome sequencing and annotation.</title>
        <authorList>
            <consortium name="The Broad Institute Genomics Platform"/>
            <consortium name="The Broad Institute Genome Sequencing Center for Infectious Disease"/>
            <person name="Wu L."/>
            <person name="Ma J."/>
        </authorList>
    </citation>
    <scope>NUCLEOTIDE SEQUENCE [LARGE SCALE GENOMIC DNA]</scope>
    <source>
        <strain evidence="2">JCM 16902</strain>
    </source>
</reference>
<dbReference type="RefSeq" id="WP_231484210.1">
    <property type="nucleotide sequence ID" value="NZ_BAAAZO010000001.1"/>
</dbReference>